<name>A0A0X3PGT2_SCHSO</name>
<dbReference type="EMBL" id="GEEE01012201">
    <property type="protein sequence ID" value="JAP51024.1"/>
    <property type="molecule type" value="Transcribed_RNA"/>
</dbReference>
<feature type="non-terminal residue" evidence="1">
    <location>
        <position position="1"/>
    </location>
</feature>
<accession>A0A0X3PGT2</accession>
<protein>
    <submittedName>
        <fullName evidence="1">Uncharacterized protein</fullName>
    </submittedName>
</protein>
<proteinExistence type="predicted"/>
<reference evidence="1" key="1">
    <citation type="submission" date="2016-01" db="EMBL/GenBank/DDBJ databases">
        <title>Reference transcriptome for the parasite Schistocephalus solidus: insights into the molecular evolution of parasitism.</title>
        <authorList>
            <person name="Hebert F.O."/>
            <person name="Grambauer S."/>
            <person name="Barber I."/>
            <person name="Landry C.R."/>
            <person name="Aubin-Horth N."/>
        </authorList>
    </citation>
    <scope>NUCLEOTIDE SEQUENCE</scope>
</reference>
<organism evidence="1">
    <name type="scientific">Schistocephalus solidus</name>
    <name type="common">Tapeworm</name>
    <dbReference type="NCBI Taxonomy" id="70667"/>
    <lineage>
        <taxon>Eukaryota</taxon>
        <taxon>Metazoa</taxon>
        <taxon>Spiralia</taxon>
        <taxon>Lophotrochozoa</taxon>
        <taxon>Platyhelminthes</taxon>
        <taxon>Cestoda</taxon>
        <taxon>Eucestoda</taxon>
        <taxon>Diphyllobothriidea</taxon>
        <taxon>Diphyllobothriidae</taxon>
        <taxon>Schistocephalus</taxon>
    </lineage>
</organism>
<dbReference type="AlphaFoldDB" id="A0A0X3PGT2"/>
<evidence type="ECO:0000313" key="1">
    <source>
        <dbReference type="EMBL" id="JAP51024.1"/>
    </source>
</evidence>
<gene>
    <name evidence="1" type="ORF">TR88052</name>
</gene>
<sequence>PSEKSRELPVSTLATCFSGTAFLVDSDAEISVIPRTPADHKHRRSLCFTPINNSSSFTLGQRVITLDLGFQRISCWDFIIADFSVALILADFLTHFQES</sequence>